<accession>A0A4C1YU84</accession>
<feature type="transmembrane region" description="Helical" evidence="1">
    <location>
        <begin position="6"/>
        <end position="24"/>
    </location>
</feature>
<sequence>MRLRIVYWSWAIFIVFFMGSVAGTKKVRSHLNLNLGHVLNFGFGPPIDSASPVSLFNFGNATRHGSDLYEAGANMIGRRNEPRLVEGQTEKKSIDRPYARWSDDIKGVAGNWLVEGIYREKWAETGEAFTQKGLHSDSF</sequence>
<evidence type="ECO:0000313" key="2">
    <source>
        <dbReference type="EMBL" id="GBP78720.1"/>
    </source>
</evidence>
<keyword evidence="3" id="KW-1185">Reference proteome</keyword>
<organism evidence="2 3">
    <name type="scientific">Eumeta variegata</name>
    <name type="common">Bagworm moth</name>
    <name type="synonym">Eumeta japonica</name>
    <dbReference type="NCBI Taxonomy" id="151549"/>
    <lineage>
        <taxon>Eukaryota</taxon>
        <taxon>Metazoa</taxon>
        <taxon>Ecdysozoa</taxon>
        <taxon>Arthropoda</taxon>
        <taxon>Hexapoda</taxon>
        <taxon>Insecta</taxon>
        <taxon>Pterygota</taxon>
        <taxon>Neoptera</taxon>
        <taxon>Endopterygota</taxon>
        <taxon>Lepidoptera</taxon>
        <taxon>Glossata</taxon>
        <taxon>Ditrysia</taxon>
        <taxon>Tineoidea</taxon>
        <taxon>Psychidae</taxon>
        <taxon>Oiketicinae</taxon>
        <taxon>Eumeta</taxon>
    </lineage>
</organism>
<keyword evidence="1" id="KW-0812">Transmembrane</keyword>
<reference evidence="2 3" key="1">
    <citation type="journal article" date="2019" name="Commun. Biol.">
        <title>The bagworm genome reveals a unique fibroin gene that provides high tensile strength.</title>
        <authorList>
            <person name="Kono N."/>
            <person name="Nakamura H."/>
            <person name="Ohtoshi R."/>
            <person name="Tomita M."/>
            <person name="Numata K."/>
            <person name="Arakawa K."/>
        </authorList>
    </citation>
    <scope>NUCLEOTIDE SEQUENCE [LARGE SCALE GENOMIC DNA]</scope>
</reference>
<dbReference type="Proteomes" id="UP000299102">
    <property type="component" value="Unassembled WGS sequence"/>
</dbReference>
<keyword evidence="1" id="KW-0472">Membrane</keyword>
<dbReference type="OrthoDB" id="407509at2759"/>
<gene>
    <name evidence="2" type="ORF">EVAR_65464_1</name>
</gene>
<comment type="caution">
    <text evidence="2">The sequence shown here is derived from an EMBL/GenBank/DDBJ whole genome shotgun (WGS) entry which is preliminary data.</text>
</comment>
<evidence type="ECO:0000256" key="1">
    <source>
        <dbReference type="SAM" id="Phobius"/>
    </source>
</evidence>
<name>A0A4C1YU84_EUMVA</name>
<dbReference type="EMBL" id="BGZK01001382">
    <property type="protein sequence ID" value="GBP78720.1"/>
    <property type="molecule type" value="Genomic_DNA"/>
</dbReference>
<evidence type="ECO:0000313" key="3">
    <source>
        <dbReference type="Proteomes" id="UP000299102"/>
    </source>
</evidence>
<dbReference type="AlphaFoldDB" id="A0A4C1YU84"/>
<protein>
    <submittedName>
        <fullName evidence="2">Uncharacterized protein</fullName>
    </submittedName>
</protein>
<keyword evidence="1" id="KW-1133">Transmembrane helix</keyword>
<proteinExistence type="predicted"/>